<feature type="active site" evidence="5">
    <location>
        <position position="150"/>
    </location>
</feature>
<dbReference type="EMBL" id="JAOPGA020000166">
    <property type="protein sequence ID" value="KAL0477319.1"/>
    <property type="molecule type" value="Genomic_DNA"/>
</dbReference>
<dbReference type="PIRSF" id="PIRSF000988">
    <property type="entry name" value="DNase_I_euk"/>
    <property type="match status" value="1"/>
</dbReference>
<sequence length="275" mass="31315">MKVALIVATAILLCIAAQCSAERLHIGSFNIQVFGTKTMSKPRVVTLLTKILARYHIIFIQEIRDHTDTALHQLVDTMNKQQGTNYEYVVSERLGRSSSKEQYAFIYDPSRLSIVSTLQFEDQENWFERPPFSVVIQNNSGARLFLTGLHAKPTDAVAEIDHLVDVYDTYSSQNNDITQGWIVMGDFNAGGHYVSEEQMNRIRLREQSDRFTWLIQDGIRTTVADNNNAYDRFVSTNTVSGSADVFRFDLSMRISIEEAREVSDHFPIEMVVDGF</sequence>
<comment type="similarity">
    <text evidence="1 4">Belongs to the DNase I family.</text>
</comment>
<evidence type="ECO:0000313" key="9">
    <source>
        <dbReference type="Proteomes" id="UP001431209"/>
    </source>
</evidence>
<evidence type="ECO:0000256" key="4">
    <source>
        <dbReference type="PIRNR" id="PIRNR000988"/>
    </source>
</evidence>
<feature type="chain" id="PRO_5043744334" description="Deoxyribonuclease" evidence="6">
    <location>
        <begin position="22"/>
        <end position="275"/>
    </location>
</feature>
<keyword evidence="4" id="KW-0255">Endonuclease</keyword>
<dbReference type="GO" id="GO:0006308">
    <property type="term" value="P:DNA catabolic process"/>
    <property type="evidence" value="ECO:0007669"/>
    <property type="project" value="InterPro"/>
</dbReference>
<dbReference type="PANTHER" id="PTHR11371:SF33">
    <property type="entry name" value="ENDONUCLEASE_EXONUCLEASE_PHOSPHATASE DOMAIN-CONTAINING PROTEIN"/>
    <property type="match status" value="1"/>
</dbReference>
<proteinExistence type="inferred from homology"/>
<evidence type="ECO:0000313" key="8">
    <source>
        <dbReference type="EMBL" id="KAL0477319.1"/>
    </source>
</evidence>
<evidence type="ECO:0000256" key="5">
    <source>
        <dbReference type="PIRSR" id="PIRSR000988-1"/>
    </source>
</evidence>
<dbReference type="SUPFAM" id="SSF56219">
    <property type="entry name" value="DNase I-like"/>
    <property type="match status" value="1"/>
</dbReference>
<dbReference type="GO" id="GO:0004530">
    <property type="term" value="F:deoxyribonuclease I activity"/>
    <property type="evidence" value="ECO:0007669"/>
    <property type="project" value="TreeGrafter"/>
</dbReference>
<dbReference type="PRINTS" id="PR00130">
    <property type="entry name" value="DNASEI"/>
</dbReference>
<gene>
    <name evidence="8" type="ORF">AKO1_005257</name>
</gene>
<keyword evidence="9" id="KW-1185">Reference proteome</keyword>
<evidence type="ECO:0000259" key="7">
    <source>
        <dbReference type="Pfam" id="PF03372"/>
    </source>
</evidence>
<feature type="active site" evidence="5">
    <location>
        <position position="101"/>
    </location>
</feature>
<evidence type="ECO:0000256" key="3">
    <source>
        <dbReference type="ARBA" id="ARBA00022801"/>
    </source>
</evidence>
<organism evidence="8 9">
    <name type="scientific">Acrasis kona</name>
    <dbReference type="NCBI Taxonomy" id="1008807"/>
    <lineage>
        <taxon>Eukaryota</taxon>
        <taxon>Discoba</taxon>
        <taxon>Heterolobosea</taxon>
        <taxon>Tetramitia</taxon>
        <taxon>Eutetramitia</taxon>
        <taxon>Acrasidae</taxon>
        <taxon>Acrasis</taxon>
    </lineage>
</organism>
<dbReference type="GO" id="GO:0003677">
    <property type="term" value="F:DNA binding"/>
    <property type="evidence" value="ECO:0007669"/>
    <property type="project" value="TreeGrafter"/>
</dbReference>
<protein>
    <recommendedName>
        <fullName evidence="4">Deoxyribonuclease</fullName>
    </recommendedName>
</protein>
<keyword evidence="6" id="KW-0732">Signal</keyword>
<keyword evidence="2 4" id="KW-0540">Nuclease</keyword>
<dbReference type="SMART" id="SM00476">
    <property type="entry name" value="DNaseIc"/>
    <property type="match status" value="1"/>
</dbReference>
<evidence type="ECO:0000256" key="1">
    <source>
        <dbReference type="ARBA" id="ARBA00007359"/>
    </source>
</evidence>
<dbReference type="GO" id="GO:0005634">
    <property type="term" value="C:nucleus"/>
    <property type="evidence" value="ECO:0007669"/>
    <property type="project" value="TreeGrafter"/>
</dbReference>
<dbReference type="Proteomes" id="UP001431209">
    <property type="component" value="Unassembled WGS sequence"/>
</dbReference>
<name>A0AAW2YJQ3_9EUKA</name>
<accession>A0AAW2YJQ3</accession>
<dbReference type="Pfam" id="PF03372">
    <property type="entry name" value="Exo_endo_phos"/>
    <property type="match status" value="1"/>
</dbReference>
<evidence type="ECO:0000256" key="2">
    <source>
        <dbReference type="ARBA" id="ARBA00022722"/>
    </source>
</evidence>
<reference evidence="8 9" key="1">
    <citation type="submission" date="2024-03" db="EMBL/GenBank/DDBJ databases">
        <title>The Acrasis kona genome and developmental transcriptomes reveal deep origins of eukaryotic multicellular pathways.</title>
        <authorList>
            <person name="Sheikh S."/>
            <person name="Fu C.-J."/>
            <person name="Brown M.W."/>
            <person name="Baldauf S.L."/>
        </authorList>
    </citation>
    <scope>NUCLEOTIDE SEQUENCE [LARGE SCALE GENOMIC DNA]</scope>
    <source>
        <strain evidence="8 9">ATCC MYA-3509</strain>
    </source>
</reference>
<evidence type="ECO:0000256" key="6">
    <source>
        <dbReference type="SAM" id="SignalP"/>
    </source>
</evidence>
<feature type="domain" description="Endonuclease/exonuclease/phosphatase" evidence="7">
    <location>
        <begin position="27"/>
        <end position="265"/>
    </location>
</feature>
<dbReference type="Gene3D" id="3.60.10.10">
    <property type="entry name" value="Endonuclease/exonuclease/phosphatase"/>
    <property type="match status" value="1"/>
</dbReference>
<comment type="caution">
    <text evidence="8">The sequence shown here is derived from an EMBL/GenBank/DDBJ whole genome shotgun (WGS) entry which is preliminary data.</text>
</comment>
<feature type="signal peptide" evidence="6">
    <location>
        <begin position="1"/>
        <end position="21"/>
    </location>
</feature>
<keyword evidence="3 4" id="KW-0378">Hydrolase</keyword>
<dbReference type="InterPro" id="IPR005135">
    <property type="entry name" value="Endo/exonuclease/phosphatase"/>
</dbReference>
<dbReference type="AlphaFoldDB" id="A0AAW2YJQ3"/>
<dbReference type="PANTHER" id="PTHR11371">
    <property type="entry name" value="DEOXYRIBONUCLEASE"/>
    <property type="match status" value="1"/>
</dbReference>
<dbReference type="InterPro" id="IPR016202">
    <property type="entry name" value="DNase_I"/>
</dbReference>
<dbReference type="InterPro" id="IPR036691">
    <property type="entry name" value="Endo/exonu/phosph_ase_sf"/>
</dbReference>